<dbReference type="RefSeq" id="XP_014148726.1">
    <property type="nucleotide sequence ID" value="XM_014293251.1"/>
</dbReference>
<evidence type="ECO:0000313" key="2">
    <source>
        <dbReference type="EMBL" id="KNC74824.1"/>
    </source>
</evidence>
<sequence length="367" mass="42598">MVVPINKKLLQASDNRSASLVIQTGYDTTGEILNTPTDDDVIVQSAISKFSSTRTEYVVDPEDATSYIPQKTWNVNYRQQFFRASIWLIAISLAVYSHFDLVRLLGPTDTNESYWVQFAKAAEPHRTVLNIYSAVIAGFTLIAAIIVATIVLNHYKEPRFRMLLPPFLFHLCLLDLLFPFMGLLRHLYGIYYLELHMGQVMKIIALTCESIVVTCMLYALLARIRVMYAVYVRGEYDVEYHWTVIRIAIQYAVFHLFCLFYLGPPKFYWLSYMGIRLGVFCIVLETCYYMVRLRNTRYEAENYAQLLYIWGYGCFTFIVLTVVLPAIHPVARSTDQFMATFITLWAMNVEVLGPALWYTFRTSMKWE</sequence>
<accession>A0A0L0FDH5</accession>
<dbReference type="EMBL" id="KQ244054">
    <property type="protein sequence ID" value="KNC74824.1"/>
    <property type="molecule type" value="Genomic_DNA"/>
</dbReference>
<evidence type="ECO:0000313" key="3">
    <source>
        <dbReference type="Proteomes" id="UP000054560"/>
    </source>
</evidence>
<dbReference type="GeneID" id="25913140"/>
<feature type="non-terminal residue" evidence="2">
    <location>
        <position position="367"/>
    </location>
</feature>
<feature type="transmembrane region" description="Helical" evidence="1">
    <location>
        <begin position="339"/>
        <end position="360"/>
    </location>
</feature>
<reference evidence="2 3" key="1">
    <citation type="submission" date="2011-02" db="EMBL/GenBank/DDBJ databases">
        <title>The Genome Sequence of Sphaeroforma arctica JP610.</title>
        <authorList>
            <consortium name="The Broad Institute Genome Sequencing Platform"/>
            <person name="Russ C."/>
            <person name="Cuomo C."/>
            <person name="Young S.K."/>
            <person name="Zeng Q."/>
            <person name="Gargeya S."/>
            <person name="Alvarado L."/>
            <person name="Berlin A."/>
            <person name="Chapman S.B."/>
            <person name="Chen Z."/>
            <person name="Freedman E."/>
            <person name="Gellesch M."/>
            <person name="Goldberg J."/>
            <person name="Griggs A."/>
            <person name="Gujja S."/>
            <person name="Heilman E."/>
            <person name="Heiman D."/>
            <person name="Howarth C."/>
            <person name="Mehta T."/>
            <person name="Neiman D."/>
            <person name="Pearson M."/>
            <person name="Roberts A."/>
            <person name="Saif S."/>
            <person name="Shea T."/>
            <person name="Shenoy N."/>
            <person name="Sisk P."/>
            <person name="Stolte C."/>
            <person name="Sykes S."/>
            <person name="White J."/>
            <person name="Yandava C."/>
            <person name="Burger G."/>
            <person name="Gray M.W."/>
            <person name="Holland P.W.H."/>
            <person name="King N."/>
            <person name="Lang F.B.F."/>
            <person name="Roger A.J."/>
            <person name="Ruiz-Trillo I."/>
            <person name="Haas B."/>
            <person name="Nusbaum C."/>
            <person name="Birren B."/>
        </authorList>
    </citation>
    <scope>NUCLEOTIDE SEQUENCE [LARGE SCALE GENOMIC DNA]</scope>
    <source>
        <strain evidence="2 3">JP610</strain>
    </source>
</reference>
<feature type="transmembrane region" description="Helical" evidence="1">
    <location>
        <begin position="81"/>
        <end position="99"/>
    </location>
</feature>
<dbReference type="Proteomes" id="UP000054560">
    <property type="component" value="Unassembled WGS sequence"/>
</dbReference>
<protein>
    <submittedName>
        <fullName evidence="2">Uncharacterized protein</fullName>
    </submittedName>
</protein>
<feature type="transmembrane region" description="Helical" evidence="1">
    <location>
        <begin position="303"/>
        <end position="327"/>
    </location>
</feature>
<keyword evidence="3" id="KW-1185">Reference proteome</keyword>
<evidence type="ECO:0000256" key="1">
    <source>
        <dbReference type="SAM" id="Phobius"/>
    </source>
</evidence>
<organism evidence="2 3">
    <name type="scientific">Sphaeroforma arctica JP610</name>
    <dbReference type="NCBI Taxonomy" id="667725"/>
    <lineage>
        <taxon>Eukaryota</taxon>
        <taxon>Ichthyosporea</taxon>
        <taxon>Ichthyophonida</taxon>
        <taxon>Sphaeroforma</taxon>
    </lineage>
</organism>
<gene>
    <name evidence="2" type="ORF">SARC_12636</name>
</gene>
<keyword evidence="1" id="KW-0472">Membrane</keyword>
<keyword evidence="1" id="KW-1133">Transmembrane helix</keyword>
<proteinExistence type="predicted"/>
<keyword evidence="1" id="KW-0812">Transmembrane</keyword>
<name>A0A0L0FDH5_9EUKA</name>
<feature type="transmembrane region" description="Helical" evidence="1">
    <location>
        <begin position="200"/>
        <end position="222"/>
    </location>
</feature>
<feature type="transmembrane region" description="Helical" evidence="1">
    <location>
        <begin position="131"/>
        <end position="155"/>
    </location>
</feature>
<dbReference type="AlphaFoldDB" id="A0A0L0FDH5"/>
<feature type="transmembrane region" description="Helical" evidence="1">
    <location>
        <begin position="269"/>
        <end position="291"/>
    </location>
</feature>
<feature type="transmembrane region" description="Helical" evidence="1">
    <location>
        <begin position="167"/>
        <end position="188"/>
    </location>
</feature>
<feature type="transmembrane region" description="Helical" evidence="1">
    <location>
        <begin position="243"/>
        <end position="263"/>
    </location>
</feature>